<keyword evidence="3" id="KW-0325">Glycoprotein</keyword>
<dbReference type="PANTHER" id="PTHR31673">
    <property type="entry name" value="PROTEIN COBRA"/>
    <property type="match status" value="1"/>
</dbReference>
<dbReference type="InterPro" id="IPR006918">
    <property type="entry name" value="COBRA_pln"/>
</dbReference>
<dbReference type="Proteomes" id="UP000655225">
    <property type="component" value="Unassembled WGS sequence"/>
</dbReference>
<dbReference type="GO" id="GO:0052324">
    <property type="term" value="P:plant-type cell wall cellulose biosynthetic process"/>
    <property type="evidence" value="ECO:0007669"/>
    <property type="project" value="TreeGrafter"/>
</dbReference>
<evidence type="ECO:0000256" key="3">
    <source>
        <dbReference type="ARBA" id="ARBA00023180"/>
    </source>
</evidence>
<evidence type="ECO:0000313" key="8">
    <source>
        <dbReference type="Proteomes" id="UP000655225"/>
    </source>
</evidence>
<dbReference type="InterPro" id="IPR056900">
    <property type="entry name" value="COB_C"/>
</dbReference>
<evidence type="ECO:0000256" key="4">
    <source>
        <dbReference type="PIRNR" id="PIRNR038122"/>
    </source>
</evidence>
<dbReference type="Pfam" id="PF25079">
    <property type="entry name" value="COB_C"/>
    <property type="match status" value="1"/>
</dbReference>
<dbReference type="PANTHER" id="PTHR31673:SF30">
    <property type="entry name" value="COBRA-LIKE PROTEIN 6"/>
    <property type="match status" value="1"/>
</dbReference>
<dbReference type="GO" id="GO:0005886">
    <property type="term" value="C:plasma membrane"/>
    <property type="evidence" value="ECO:0007669"/>
    <property type="project" value="TreeGrafter"/>
</dbReference>
<comment type="caution">
    <text evidence="7">The sequence shown here is derived from an EMBL/GenBank/DDBJ whole genome shotgun (WGS) entry which is preliminary data.</text>
</comment>
<keyword evidence="5" id="KW-0812">Transmembrane</keyword>
<organism evidence="7 8">
    <name type="scientific">Tetracentron sinense</name>
    <name type="common">Spur-leaf</name>
    <dbReference type="NCBI Taxonomy" id="13715"/>
    <lineage>
        <taxon>Eukaryota</taxon>
        <taxon>Viridiplantae</taxon>
        <taxon>Streptophyta</taxon>
        <taxon>Embryophyta</taxon>
        <taxon>Tracheophyta</taxon>
        <taxon>Spermatophyta</taxon>
        <taxon>Magnoliopsida</taxon>
        <taxon>Trochodendrales</taxon>
        <taxon>Trochodendraceae</taxon>
        <taxon>Tetracentron</taxon>
    </lineage>
</organism>
<protein>
    <recommendedName>
        <fullName evidence="4">COBRA-like protein</fullName>
    </recommendedName>
</protein>
<feature type="transmembrane region" description="Helical" evidence="5">
    <location>
        <begin position="438"/>
        <end position="459"/>
    </location>
</feature>
<comment type="similarity">
    <text evidence="1 4">Belongs to the COBRA family.</text>
</comment>
<evidence type="ECO:0000256" key="1">
    <source>
        <dbReference type="ARBA" id="ARBA00005507"/>
    </source>
</evidence>
<keyword evidence="5" id="KW-1133">Transmembrane helix</keyword>
<sequence length="470" mass="53628">MVPRDPMESVAYQVGVSWEPLDREVIHVNPDGSFKNGRVGYGVIFRNYAGAALDAMAGCRTGRSVMVSIFNLQQYRHVDRPGWKLGWEWRGDEAIWRMTGAEATEQGNCSWFRGAELPHSCEKMPIITDLLPGAPYQLQVPDCCKGGVLFSMMQNPLWNKASFKMDIMKAPLHNKTELMIPKNFSIGIPGYTCGSPFKVSPTKYRAGGTRRWMQAFLSWNITCIYSQLRAFRHPTCCVSLSAFYSETIVECSRCSCGCQGVGTKCVNPGDSPSTLLFPHSDEEIVPPTVACSQHMCPIRVHWHVKLSYKDYWRVKVTVTNLNFVKNYTSWNIVVQHPNLQSVVQVFNLQYKSINLYDTINDTGVFWGIPFYNDILLQSGEDGNVQAEILLKKDRGMFTFKEGWTFPRRIYFNGDECVLPPPEIYPRIPQQNQSSSFSLYYIFLPLIAFTICLLYIRAYVWNQNIIRPTPE</sequence>
<proteinExistence type="inferred from homology"/>
<evidence type="ECO:0000259" key="6">
    <source>
        <dbReference type="Pfam" id="PF25079"/>
    </source>
</evidence>
<keyword evidence="8" id="KW-1185">Reference proteome</keyword>
<feature type="domain" description="COBRA C-terminal" evidence="6">
    <location>
        <begin position="235"/>
        <end position="424"/>
    </location>
</feature>
<dbReference type="AlphaFoldDB" id="A0A834Y9S1"/>
<evidence type="ECO:0000256" key="5">
    <source>
        <dbReference type="SAM" id="Phobius"/>
    </source>
</evidence>
<keyword evidence="2" id="KW-0732">Signal</keyword>
<name>A0A834Y9S1_TETSI</name>
<accession>A0A834Y9S1</accession>
<reference evidence="7 8" key="1">
    <citation type="submission" date="2020-04" db="EMBL/GenBank/DDBJ databases">
        <title>Plant Genome Project.</title>
        <authorList>
            <person name="Zhang R.-G."/>
        </authorList>
    </citation>
    <scope>NUCLEOTIDE SEQUENCE [LARGE SCALE GENOMIC DNA]</scope>
    <source>
        <strain evidence="7">YNK0</strain>
        <tissue evidence="7">Leaf</tissue>
    </source>
</reference>
<dbReference type="Pfam" id="PF04833">
    <property type="entry name" value="COBRA"/>
    <property type="match status" value="1"/>
</dbReference>
<dbReference type="PIRSF" id="PIRSF038122">
    <property type="entry name" value="COBRA"/>
    <property type="match status" value="1"/>
</dbReference>
<evidence type="ECO:0000256" key="2">
    <source>
        <dbReference type="ARBA" id="ARBA00022729"/>
    </source>
</evidence>
<gene>
    <name evidence="7" type="ORF">HHK36_030381</name>
</gene>
<dbReference type="EMBL" id="JABCRI010000024">
    <property type="protein sequence ID" value="KAF8377009.1"/>
    <property type="molecule type" value="Genomic_DNA"/>
</dbReference>
<evidence type="ECO:0000313" key="7">
    <source>
        <dbReference type="EMBL" id="KAF8377009.1"/>
    </source>
</evidence>
<dbReference type="GO" id="GO:0010215">
    <property type="term" value="P:cellulose microfibril organization"/>
    <property type="evidence" value="ECO:0007669"/>
    <property type="project" value="InterPro"/>
</dbReference>
<dbReference type="OrthoDB" id="2012261at2759"/>
<keyword evidence="5" id="KW-0472">Membrane</keyword>